<feature type="transmembrane region" description="Helical" evidence="12">
    <location>
        <begin position="1045"/>
        <end position="1075"/>
    </location>
</feature>
<dbReference type="InterPro" id="IPR002048">
    <property type="entry name" value="EF_hand_dom"/>
</dbReference>
<comment type="subcellular location">
    <subcellularLocation>
        <location evidence="1">Membrane</location>
        <topology evidence="1">Multi-pass membrane protein</topology>
    </subcellularLocation>
</comment>
<dbReference type="PROSITE" id="PS50222">
    <property type="entry name" value="EF_HAND_2"/>
    <property type="match status" value="1"/>
</dbReference>
<dbReference type="Pfam" id="PF00520">
    <property type="entry name" value="Ion_trans"/>
    <property type="match status" value="3"/>
</dbReference>
<dbReference type="InterPro" id="IPR027359">
    <property type="entry name" value="Volt_channel_dom_sf"/>
</dbReference>
<feature type="transmembrane region" description="Helical" evidence="12">
    <location>
        <begin position="898"/>
        <end position="922"/>
    </location>
</feature>
<evidence type="ECO:0000256" key="8">
    <source>
        <dbReference type="ARBA" id="ARBA00023136"/>
    </source>
</evidence>
<feature type="region of interest" description="Disordered" evidence="11">
    <location>
        <begin position="1444"/>
        <end position="1498"/>
    </location>
</feature>
<dbReference type="SUPFAM" id="SSF81324">
    <property type="entry name" value="Voltage-gated potassium channels"/>
    <property type="match status" value="3"/>
</dbReference>
<evidence type="ECO:0000256" key="2">
    <source>
        <dbReference type="ARBA" id="ARBA00022448"/>
    </source>
</evidence>
<feature type="transmembrane region" description="Helical" evidence="12">
    <location>
        <begin position="1018"/>
        <end position="1039"/>
    </location>
</feature>
<protein>
    <recommendedName>
        <fullName evidence="13">EF-hand domain-containing protein</fullName>
    </recommendedName>
</protein>
<feature type="domain" description="EF-hand" evidence="13">
    <location>
        <begin position="1235"/>
        <end position="1270"/>
    </location>
</feature>
<keyword evidence="7" id="KW-0406">Ion transport</keyword>
<feature type="compositionally biased region" description="Acidic residues" evidence="11">
    <location>
        <begin position="1446"/>
        <end position="1457"/>
    </location>
</feature>
<evidence type="ECO:0000256" key="9">
    <source>
        <dbReference type="ARBA" id="ARBA00023180"/>
    </source>
</evidence>
<dbReference type="Proteomes" id="UP000324907">
    <property type="component" value="Unassembled WGS sequence"/>
</dbReference>
<feature type="transmembrane region" description="Helical" evidence="12">
    <location>
        <begin position="1197"/>
        <end position="1220"/>
    </location>
</feature>
<keyword evidence="6 12" id="KW-1133">Transmembrane helix</keyword>
<feature type="transmembrane region" description="Helical" evidence="12">
    <location>
        <begin position="259"/>
        <end position="276"/>
    </location>
</feature>
<feature type="transmembrane region" description="Helical" evidence="12">
    <location>
        <begin position="985"/>
        <end position="1011"/>
    </location>
</feature>
<comment type="caution">
    <text evidence="14">The sequence shown here is derived from an EMBL/GenBank/DDBJ whole genome shotgun (WGS) entry which is preliminary data.</text>
</comment>
<keyword evidence="2" id="KW-0813">Transport</keyword>
<evidence type="ECO:0000313" key="14">
    <source>
        <dbReference type="EMBL" id="KAA0150646.1"/>
    </source>
</evidence>
<feature type="compositionally biased region" description="Acidic residues" evidence="11">
    <location>
        <begin position="1466"/>
        <end position="1478"/>
    </location>
</feature>
<keyword evidence="9" id="KW-0325">Glycoprotein</keyword>
<dbReference type="GO" id="GO:0001518">
    <property type="term" value="C:voltage-gated sodium channel complex"/>
    <property type="evidence" value="ECO:0007669"/>
    <property type="project" value="TreeGrafter"/>
</dbReference>
<dbReference type="Gene3D" id="1.20.120.350">
    <property type="entry name" value="Voltage-gated potassium channels. Chain C"/>
    <property type="match status" value="3"/>
</dbReference>
<keyword evidence="10" id="KW-0407">Ion channel</keyword>
<evidence type="ECO:0000256" key="10">
    <source>
        <dbReference type="ARBA" id="ARBA00023303"/>
    </source>
</evidence>
<dbReference type="Gene3D" id="1.10.238.10">
    <property type="entry name" value="EF-hand"/>
    <property type="match status" value="1"/>
</dbReference>
<feature type="transmembrane region" description="Helical" evidence="12">
    <location>
        <begin position="100"/>
        <end position="118"/>
    </location>
</feature>
<feature type="region of interest" description="Disordered" evidence="11">
    <location>
        <begin position="1333"/>
        <end position="1358"/>
    </location>
</feature>
<feature type="transmembrane region" description="Helical" evidence="12">
    <location>
        <begin position="69"/>
        <end position="88"/>
    </location>
</feature>
<sequence>MARASEASGGGQPHHHHHHQHHHHRHGGGGGDGGADGDEEEGPTAADVLPLASCRDKVVVALQTVVSSWWFGLGIVLAILVNTVVLALDSYPVDTERARVAEILNFILSVVFLLEMLLKLAAMGPRAYSQDAFNVFDAVIVIISVVEVAVSPPVFLGGSAAGTDAGGVSALRTFRLLRILKLARAWVSLRVLLATVLASLSEVGNFAAVTLLFVMVIALFGAFSFANRFRFNAKTGQSLAMTDPAFSSAEPSPINFDDLWSAFVAVFVVLASEQWTDPWFDAWRASGLGGALFFVVAVVMLQIVLLNLFLAILLSKFEGLEEKTELERRRRRRALRRIARAKGTAPPSVALSGTADDETATVGTATVGDNSVLRFHLDGAQPDDDADLPPPRNLWERLSRVFGSLRDPQALEVASATNARLVEQWGGVWRVKQTFARRAMNGDAGSVDGSTGSAGAAAAGVWGAPHGQRLSVESNSAEQSDGEALVVSRPRAVVPHRRRSDAPGAVEDGAGVASAVLQLNTGGARDGGKEASGTSHASGGARGVAWEDGEWDRKMSKSRRELVSTMRARREEAEAEDADLEAAERQRRGPRTVEEALARLPRREAASLRKELAFWCVPITNPARSAALLLTSSPRFENGILVLIVLSSVVLAVDSPLLDPASGLAVALGILDLALTVVFGLEMLSKQLARGLLLHRGAYLRSPWNVLDGTLVVISVLAAASTGVQSLQGLRSLRALRALRPLRVIARNEGMRVVVNALFSALPSIANVFVVFVLFILIFAIVGVGFLKGGLGACAGPLFDALPPERASLVMDPVPFEQLSAEQRGWGAVNGSAFAGTTSKAVCEWMGAEWTQRVAVGFDNVLVGSVALFGLSTTEGWVTMMQAGVESRGIDMQPARGAAPAMALLFILFILIGSFFFLNAFVGVTIDNFSRSKEGAVLATTDQREWIRLTDVVLNARPIRMARAPRAPWRRRAFVLVHSGWFEPFIMGCILLNAVVMAASFFGMPAGWAAILDATNTVFTLIFTAEAAFKLAALGWGYWHSAWNIFDFLVVTFSVAGILVDLVGGVSIGPVASVVRTVRVGRVIRLVKQARSLRLLFRALLVTLPGLANIASLLGLFIVIYGILGQQLFAHVRFGSALNEDANFRGFGQSLMTLVRVATGEDWNTLQADLAVGSDCSPNPQWDDPVPRGCGDVATSLTFFTTFTLTVSFVLLNLVVGLLLEAFSNEGVGSKLSAEQIEQFSEAWAELDPDATGFVPASRLGDLLQRLPVPMGFGRHNEVSDAAVRRRTLQLRITTWKAAAGAGSSGASAKQGGQVQFADVMLGLGRWLVEHGGKAAPGAADTDTEKSEAKRRASVSLPEGHPAVKRLRELRRQAAQSTGSRRLEWDVRHAMAAGTISDAYRTFRLRWRLSTAMDTVQRAWEARQRAIAAGQLLSQEALARAVAERIDEEDEDEDWDEHESSVDSGPVEEDEADDEVDASDAGNSKGSFVDWRGSATEF</sequence>
<keyword evidence="4" id="KW-0677">Repeat</keyword>
<evidence type="ECO:0000256" key="7">
    <source>
        <dbReference type="ARBA" id="ARBA00023065"/>
    </source>
</evidence>
<dbReference type="GO" id="GO:0022843">
    <property type="term" value="F:voltage-gated monoatomic cation channel activity"/>
    <property type="evidence" value="ECO:0007669"/>
    <property type="project" value="UniProtKB-ARBA"/>
</dbReference>
<feature type="region of interest" description="Disordered" evidence="11">
    <location>
        <begin position="567"/>
        <end position="590"/>
    </location>
</feature>
<evidence type="ECO:0000256" key="5">
    <source>
        <dbReference type="ARBA" id="ARBA00022882"/>
    </source>
</evidence>
<feature type="compositionally biased region" description="Basic residues" evidence="11">
    <location>
        <begin position="13"/>
        <end position="27"/>
    </location>
</feature>
<proteinExistence type="predicted"/>
<accession>A0A5A8CC30</accession>
<evidence type="ECO:0000256" key="12">
    <source>
        <dbReference type="SAM" id="Phobius"/>
    </source>
</evidence>
<gene>
    <name evidence="14" type="ORF">FNF28_07233</name>
</gene>
<dbReference type="InterPro" id="IPR031649">
    <property type="entry name" value="GPHH_dom"/>
</dbReference>
<dbReference type="FunFam" id="1.20.120.350:FF:000009">
    <property type="entry name" value="Voltage-dependent T-type calcium channel subunit alpha"/>
    <property type="match status" value="1"/>
</dbReference>
<name>A0A5A8CC30_CAFRO</name>
<keyword evidence="3 12" id="KW-0812">Transmembrane</keyword>
<feature type="transmembrane region" description="Helical" evidence="12">
    <location>
        <begin position="640"/>
        <end position="658"/>
    </location>
</feature>
<feature type="transmembrane region" description="Helical" evidence="12">
    <location>
        <begin position="206"/>
        <end position="226"/>
    </location>
</feature>
<organism evidence="14 15">
    <name type="scientific">Cafeteria roenbergensis</name>
    <name type="common">Marine flagellate</name>
    <dbReference type="NCBI Taxonomy" id="33653"/>
    <lineage>
        <taxon>Eukaryota</taxon>
        <taxon>Sar</taxon>
        <taxon>Stramenopiles</taxon>
        <taxon>Bigyra</taxon>
        <taxon>Opalozoa</taxon>
        <taxon>Bicosoecida</taxon>
        <taxon>Cafeteriaceae</taxon>
        <taxon>Cafeteria</taxon>
    </lineage>
</organism>
<evidence type="ECO:0000256" key="11">
    <source>
        <dbReference type="SAM" id="MobiDB-lite"/>
    </source>
</evidence>
<evidence type="ECO:0000256" key="6">
    <source>
        <dbReference type="ARBA" id="ARBA00022989"/>
    </source>
</evidence>
<feature type="transmembrane region" description="Helical" evidence="12">
    <location>
        <begin position="705"/>
        <end position="724"/>
    </location>
</feature>
<dbReference type="InterPro" id="IPR043203">
    <property type="entry name" value="VGCC_Ca_Na"/>
</dbReference>
<evidence type="ECO:0000256" key="3">
    <source>
        <dbReference type="ARBA" id="ARBA00022692"/>
    </source>
</evidence>
<keyword evidence="8 12" id="KW-0472">Membrane</keyword>
<keyword evidence="5" id="KW-0851">Voltage-gated channel</keyword>
<dbReference type="InterPro" id="IPR005821">
    <property type="entry name" value="Ion_trans_dom"/>
</dbReference>
<dbReference type="PANTHER" id="PTHR10037">
    <property type="entry name" value="VOLTAGE-GATED CATION CHANNEL CALCIUM AND SODIUM"/>
    <property type="match status" value="1"/>
</dbReference>
<dbReference type="Gene3D" id="1.10.287.70">
    <property type="match status" value="3"/>
</dbReference>
<feature type="transmembrane region" description="Helical" evidence="12">
    <location>
        <begin position="1095"/>
        <end position="1124"/>
    </location>
</feature>
<feature type="transmembrane region" description="Helical" evidence="12">
    <location>
        <begin position="664"/>
        <end position="684"/>
    </location>
</feature>
<evidence type="ECO:0000313" key="15">
    <source>
        <dbReference type="Proteomes" id="UP000324907"/>
    </source>
</evidence>
<evidence type="ECO:0000259" key="13">
    <source>
        <dbReference type="PROSITE" id="PS50222"/>
    </source>
</evidence>
<dbReference type="EMBL" id="VLTL01000228">
    <property type="protein sequence ID" value="KAA0150646.1"/>
    <property type="molecule type" value="Genomic_DNA"/>
</dbReference>
<dbReference type="Pfam" id="PF16905">
    <property type="entry name" value="GPHH"/>
    <property type="match status" value="1"/>
</dbReference>
<dbReference type="PANTHER" id="PTHR10037:SF62">
    <property type="entry name" value="SODIUM CHANNEL PROTEIN 60E"/>
    <property type="match status" value="1"/>
</dbReference>
<feature type="transmembrane region" description="Helical" evidence="12">
    <location>
        <begin position="138"/>
        <end position="161"/>
    </location>
</feature>
<feature type="transmembrane region" description="Helical" evidence="12">
    <location>
        <begin position="288"/>
        <end position="314"/>
    </location>
</feature>
<feature type="region of interest" description="Disordered" evidence="11">
    <location>
        <begin position="522"/>
        <end position="545"/>
    </location>
</feature>
<evidence type="ECO:0000256" key="1">
    <source>
        <dbReference type="ARBA" id="ARBA00004141"/>
    </source>
</evidence>
<evidence type="ECO:0000256" key="4">
    <source>
        <dbReference type="ARBA" id="ARBA00022737"/>
    </source>
</evidence>
<dbReference type="GO" id="GO:0005248">
    <property type="term" value="F:voltage-gated sodium channel activity"/>
    <property type="evidence" value="ECO:0007669"/>
    <property type="project" value="TreeGrafter"/>
</dbReference>
<reference evidence="14 15" key="1">
    <citation type="submission" date="2019-07" db="EMBL/GenBank/DDBJ databases">
        <title>Genomes of Cafeteria roenbergensis.</title>
        <authorList>
            <person name="Fischer M.G."/>
            <person name="Hackl T."/>
            <person name="Roman M."/>
        </authorList>
    </citation>
    <scope>NUCLEOTIDE SEQUENCE [LARGE SCALE GENOMIC DNA]</scope>
    <source>
        <strain evidence="14 15">RCC970-E3</strain>
    </source>
</reference>
<dbReference type="GO" id="GO:0005509">
    <property type="term" value="F:calcium ion binding"/>
    <property type="evidence" value="ECO:0007669"/>
    <property type="project" value="InterPro"/>
</dbReference>
<feature type="region of interest" description="Disordered" evidence="11">
    <location>
        <begin position="1"/>
        <end position="44"/>
    </location>
</feature>
<feature type="transmembrane region" description="Helical" evidence="12">
    <location>
        <begin position="765"/>
        <end position="787"/>
    </location>
</feature>